<accession>A0A543DRC3</accession>
<dbReference type="InterPro" id="IPR003781">
    <property type="entry name" value="CoA-bd"/>
</dbReference>
<dbReference type="Proteomes" id="UP000315677">
    <property type="component" value="Unassembled WGS sequence"/>
</dbReference>
<dbReference type="Pfam" id="PF13380">
    <property type="entry name" value="CoA_binding_2"/>
    <property type="match status" value="1"/>
</dbReference>
<evidence type="ECO:0000313" key="6">
    <source>
        <dbReference type="Proteomes" id="UP000315677"/>
    </source>
</evidence>
<dbReference type="Gene3D" id="3.30.1490.20">
    <property type="entry name" value="ATP-grasp fold, A domain"/>
    <property type="match status" value="1"/>
</dbReference>
<dbReference type="Pfam" id="PF13549">
    <property type="entry name" value="ATP-grasp_5"/>
    <property type="match status" value="1"/>
</dbReference>
<dbReference type="OrthoDB" id="190266at2"/>
<organism evidence="5 6">
    <name type="scientific">Pseudonocardia kunmingensis</name>
    <dbReference type="NCBI Taxonomy" id="630975"/>
    <lineage>
        <taxon>Bacteria</taxon>
        <taxon>Bacillati</taxon>
        <taxon>Actinomycetota</taxon>
        <taxon>Actinomycetes</taxon>
        <taxon>Pseudonocardiales</taxon>
        <taxon>Pseudonocardiaceae</taxon>
        <taxon>Pseudonocardia</taxon>
    </lineage>
</organism>
<dbReference type="PANTHER" id="PTHR43334">
    <property type="entry name" value="ACETATE--COA LIGASE [ADP-FORMING]"/>
    <property type="match status" value="1"/>
</dbReference>
<dbReference type="InterPro" id="IPR036291">
    <property type="entry name" value="NAD(P)-bd_dom_sf"/>
</dbReference>
<dbReference type="InterPro" id="IPR051538">
    <property type="entry name" value="Acyl-CoA_Synth/Transferase"/>
</dbReference>
<evidence type="ECO:0000259" key="4">
    <source>
        <dbReference type="SMART" id="SM00881"/>
    </source>
</evidence>
<dbReference type="Gene3D" id="3.30.470.20">
    <property type="entry name" value="ATP-grasp fold, B domain"/>
    <property type="match status" value="1"/>
</dbReference>
<sequence length="697" mass="71286">MARGGDRAALRRALLAPRSVALVGVSDDVRKTGARPLQYLRRAGWAGTVYPVNPNRPLVQGERAWPSVEALPEVPDHAYVLAGPDAAVEVTRECARLGVEVVTIMADGFVGPDPASVARARALQDIVAAHPVRVVGPSSLGVVNVHERLTLTANAAFGEPDLPEGGVFVASHSGSVIGALVSRGKEMGVGFAGLVSTGGEVDLSLGEICLSTLDDPGVEGYALFLESLAGAASLREFAAAAAERGKPVLAYKLGRSDAGAELSVSHTGALAGDDAVASAFLADIGIGRVDSFEALLEGQQLVRSVPLRPRAARAPRVGVVTTTGGGGAMAVDRLAVAGAVPQRPSEETRRALAERGIPTDHGTLVDLTLAGTRYEVMSAALEVMVGAPEFDVVVAVPGSSARFHPDLAVRPIADRAHTGAPLAAFVVPEAPEALRLLRSAGVSAFRTPESCADAIVATFSRRAPRPTGSRAPAAVPGLPGAAGVLDEVASYAVLDAVGVPHAPVTLLAPGDDVPDVAGPSVVKAVSAQLPHKSDAGAVVLDVRDADGVRRAVADIGAALAATAPDVAPETFMVAPMVRGLAEVLVGYRRDPDAGPIIVLAAGGVLAELYRDRSVRTAPVDLATAEEMVQEVVALRALAGYRGGPRGDLPALARAVVGLSQLAASPRIVEAEANPVMVLADGRGVVAVDALVRIEEER</sequence>
<name>A0A543DRC3_9PSEU</name>
<dbReference type="GO" id="GO:0016874">
    <property type="term" value="F:ligase activity"/>
    <property type="evidence" value="ECO:0007669"/>
    <property type="project" value="UniProtKB-KW"/>
</dbReference>
<dbReference type="InterPro" id="IPR013815">
    <property type="entry name" value="ATP_grasp_subdomain_1"/>
</dbReference>
<dbReference type="AlphaFoldDB" id="A0A543DRC3"/>
<dbReference type="InterPro" id="IPR032875">
    <property type="entry name" value="Succ_CoA_lig_flav_dom"/>
</dbReference>
<feature type="domain" description="CoA-binding" evidence="4">
    <location>
        <begin position="14"/>
        <end position="109"/>
    </location>
</feature>
<evidence type="ECO:0000313" key="5">
    <source>
        <dbReference type="EMBL" id="TQM11871.1"/>
    </source>
</evidence>
<dbReference type="PANTHER" id="PTHR43334:SF1">
    <property type="entry name" value="3-HYDROXYPROPIONATE--COA LIGASE [ADP-FORMING]"/>
    <property type="match status" value="1"/>
</dbReference>
<comment type="caution">
    <text evidence="5">The sequence shown here is derived from an EMBL/GenBank/DDBJ whole genome shotgun (WGS) entry which is preliminary data.</text>
</comment>
<keyword evidence="6" id="KW-1185">Reference proteome</keyword>
<evidence type="ECO:0000256" key="3">
    <source>
        <dbReference type="ARBA" id="ARBA00022840"/>
    </source>
</evidence>
<dbReference type="Gene3D" id="3.40.50.261">
    <property type="entry name" value="Succinyl-CoA synthetase domains"/>
    <property type="match status" value="2"/>
</dbReference>
<dbReference type="Gene3D" id="3.40.50.720">
    <property type="entry name" value="NAD(P)-binding Rossmann-like Domain"/>
    <property type="match status" value="1"/>
</dbReference>
<keyword evidence="1" id="KW-0436">Ligase</keyword>
<evidence type="ECO:0000256" key="1">
    <source>
        <dbReference type="ARBA" id="ARBA00022598"/>
    </source>
</evidence>
<keyword evidence="2" id="KW-0547">Nucleotide-binding</keyword>
<dbReference type="SMART" id="SM00881">
    <property type="entry name" value="CoA_binding"/>
    <property type="match status" value="1"/>
</dbReference>
<dbReference type="SUPFAM" id="SSF56059">
    <property type="entry name" value="Glutathione synthetase ATP-binding domain-like"/>
    <property type="match status" value="1"/>
</dbReference>
<keyword evidence="3" id="KW-0067">ATP-binding</keyword>
<dbReference type="SUPFAM" id="SSF52210">
    <property type="entry name" value="Succinyl-CoA synthetase domains"/>
    <property type="match status" value="2"/>
</dbReference>
<evidence type="ECO:0000256" key="2">
    <source>
        <dbReference type="ARBA" id="ARBA00022741"/>
    </source>
</evidence>
<protein>
    <submittedName>
        <fullName evidence="5">Acyl-CoA synthetase (NDP forming)</fullName>
    </submittedName>
</protein>
<dbReference type="EMBL" id="VFPA01000002">
    <property type="protein sequence ID" value="TQM11871.1"/>
    <property type="molecule type" value="Genomic_DNA"/>
</dbReference>
<dbReference type="RefSeq" id="WP_142056292.1">
    <property type="nucleotide sequence ID" value="NZ_VFPA01000002.1"/>
</dbReference>
<dbReference type="SUPFAM" id="SSF51735">
    <property type="entry name" value="NAD(P)-binding Rossmann-fold domains"/>
    <property type="match status" value="1"/>
</dbReference>
<gene>
    <name evidence="5" type="ORF">FB558_4444</name>
</gene>
<dbReference type="Pfam" id="PF13607">
    <property type="entry name" value="Succ_CoA_lig"/>
    <property type="match status" value="1"/>
</dbReference>
<dbReference type="GO" id="GO:0005524">
    <property type="term" value="F:ATP binding"/>
    <property type="evidence" value="ECO:0007669"/>
    <property type="project" value="UniProtKB-KW"/>
</dbReference>
<dbReference type="InterPro" id="IPR016102">
    <property type="entry name" value="Succinyl-CoA_synth-like"/>
</dbReference>
<proteinExistence type="predicted"/>
<reference evidence="5 6" key="1">
    <citation type="submission" date="2019-06" db="EMBL/GenBank/DDBJ databases">
        <title>Sequencing the genomes of 1000 actinobacteria strains.</title>
        <authorList>
            <person name="Klenk H.-P."/>
        </authorList>
    </citation>
    <scope>NUCLEOTIDE SEQUENCE [LARGE SCALE GENOMIC DNA]</scope>
    <source>
        <strain evidence="5 6">DSM 45301</strain>
    </source>
</reference>